<dbReference type="EMBL" id="KL367481">
    <property type="protein sequence ID" value="KFD71577.1"/>
    <property type="molecule type" value="Genomic_DNA"/>
</dbReference>
<proteinExistence type="predicted"/>
<dbReference type="Proteomes" id="UP000030764">
    <property type="component" value="Unassembled WGS sequence"/>
</dbReference>
<gene>
    <name evidence="1" type="ORF">M513_05287</name>
    <name evidence="2" type="ORF">M514_05287</name>
</gene>
<reference evidence="1 3" key="1">
    <citation type="journal article" date="2014" name="Nat. Genet.">
        <title>Genome and transcriptome of the porcine whipworm Trichuris suis.</title>
        <authorList>
            <person name="Jex A.R."/>
            <person name="Nejsum P."/>
            <person name="Schwarz E.M."/>
            <person name="Hu L."/>
            <person name="Young N.D."/>
            <person name="Hall R.S."/>
            <person name="Korhonen P.K."/>
            <person name="Liao S."/>
            <person name="Thamsborg S."/>
            <person name="Xia J."/>
            <person name="Xu P."/>
            <person name="Wang S."/>
            <person name="Scheerlinck J.P."/>
            <person name="Hofmann A."/>
            <person name="Sternberg P.W."/>
            <person name="Wang J."/>
            <person name="Gasser R.B."/>
        </authorList>
    </citation>
    <scope>NUCLEOTIDE SEQUENCE [LARGE SCALE GENOMIC DNA]</scope>
    <source>
        <strain evidence="2">DCEP-RM93F</strain>
        <strain evidence="1">DCEP-RM93M</strain>
    </source>
</reference>
<dbReference type="AlphaFoldDB" id="A0A085M985"/>
<sequence length="71" mass="7693">MSTQHDRLNSQQISSALMNERMPGQAFLNGSLWKLNGNCADVVESMYGKFGNVIHPAIVNGDALIGSESLQ</sequence>
<dbReference type="EMBL" id="KL363213">
    <property type="protein sequence ID" value="KFD53781.1"/>
    <property type="molecule type" value="Genomic_DNA"/>
</dbReference>
<evidence type="ECO:0000313" key="1">
    <source>
        <dbReference type="EMBL" id="KFD53781.1"/>
    </source>
</evidence>
<evidence type="ECO:0000313" key="2">
    <source>
        <dbReference type="EMBL" id="KFD71577.1"/>
    </source>
</evidence>
<accession>A0A085M985</accession>
<evidence type="ECO:0000313" key="3">
    <source>
        <dbReference type="Proteomes" id="UP000030764"/>
    </source>
</evidence>
<keyword evidence="3" id="KW-1185">Reference proteome</keyword>
<protein>
    <submittedName>
        <fullName evidence="1">Uncharacterized protein</fullName>
    </submittedName>
</protein>
<name>A0A085M985_9BILA</name>
<dbReference type="Proteomes" id="UP000030758">
    <property type="component" value="Unassembled WGS sequence"/>
</dbReference>
<organism evidence="1 3">
    <name type="scientific">Trichuris suis</name>
    <name type="common">pig whipworm</name>
    <dbReference type="NCBI Taxonomy" id="68888"/>
    <lineage>
        <taxon>Eukaryota</taxon>
        <taxon>Metazoa</taxon>
        <taxon>Ecdysozoa</taxon>
        <taxon>Nematoda</taxon>
        <taxon>Enoplea</taxon>
        <taxon>Dorylaimia</taxon>
        <taxon>Trichinellida</taxon>
        <taxon>Trichuridae</taxon>
        <taxon>Trichuris</taxon>
    </lineage>
</organism>